<sequence>MSTSSWSLSKRRGRKRRSIAEKRLQRLRMKLGRKRRLEVKIMAHDHNCLAVVGVLRERVEEEMREFLDQLQGLSEDNNSLSAPEEMEKDDFEIVVSSDKNDEEDNETEDDWIIDI</sequence>
<dbReference type="VEuPathDB" id="FungiDB:CIMG_13487"/>
<dbReference type="RefSeq" id="XP_004444604.1">
    <property type="nucleotide sequence ID" value="XM_004444547.1"/>
</dbReference>
<dbReference type="GeneID" id="24165114"/>
<dbReference type="EMBL" id="GG704915">
    <property type="protein sequence ID" value="KJF61206.1"/>
    <property type="molecule type" value="Genomic_DNA"/>
</dbReference>
<reference evidence="3" key="2">
    <citation type="journal article" date="2010" name="Genome Res.">
        <title>Population genomic sequencing of Coccidioides fungi reveals recent hybridization and transposon control.</title>
        <authorList>
            <person name="Neafsey D.E."/>
            <person name="Barker B.M."/>
            <person name="Sharpton T.J."/>
            <person name="Stajich J.E."/>
            <person name="Park D.J."/>
            <person name="Whiston E."/>
            <person name="Hung C.-Y."/>
            <person name="McMahan C."/>
            <person name="White J."/>
            <person name="Sykes S."/>
            <person name="Heiman D."/>
            <person name="Young S."/>
            <person name="Zeng Q."/>
            <person name="Abouelleil A."/>
            <person name="Aftuck L."/>
            <person name="Bessette D."/>
            <person name="Brown A."/>
            <person name="FitzGerald M."/>
            <person name="Lui A."/>
            <person name="Macdonald J.P."/>
            <person name="Priest M."/>
            <person name="Orbach M.J."/>
            <person name="Galgiani J.N."/>
            <person name="Kirkland T.N."/>
            <person name="Cole G.T."/>
            <person name="Birren B.W."/>
            <person name="Henn M.R."/>
            <person name="Taylor J.W."/>
            <person name="Rounsley S.D."/>
        </authorList>
    </citation>
    <scope>GENOME REANNOTATION</scope>
    <source>
        <strain evidence="3">RS</strain>
    </source>
</reference>
<dbReference type="OMA" id="HEHNCLA"/>
<dbReference type="AlphaFoldDB" id="A0A0D8JWA8"/>
<feature type="region of interest" description="Disordered" evidence="1">
    <location>
        <begin position="74"/>
        <end position="115"/>
    </location>
</feature>
<name>A0A0D8JWA8_COCIM</name>
<proteinExistence type="predicted"/>
<feature type="compositionally biased region" description="Acidic residues" evidence="1">
    <location>
        <begin position="100"/>
        <end position="115"/>
    </location>
</feature>
<evidence type="ECO:0000313" key="2">
    <source>
        <dbReference type="EMBL" id="KJF61206.1"/>
    </source>
</evidence>
<dbReference type="Proteomes" id="UP000001261">
    <property type="component" value="Unassembled WGS sequence"/>
</dbReference>
<dbReference type="InParanoid" id="A0A0D8JWA8"/>
<dbReference type="KEGG" id="cim:CIMG_13487"/>
<reference evidence="3" key="1">
    <citation type="journal article" date="2009" name="Genome Res.">
        <title>Comparative genomic analyses of the human fungal pathogens Coccidioides and their relatives.</title>
        <authorList>
            <person name="Sharpton T.J."/>
            <person name="Stajich J.E."/>
            <person name="Rounsley S.D."/>
            <person name="Gardner M.J."/>
            <person name="Wortman J.R."/>
            <person name="Jordar V.S."/>
            <person name="Maiti R."/>
            <person name="Kodira C.D."/>
            <person name="Neafsey D.E."/>
            <person name="Zeng Q."/>
            <person name="Hung C.-Y."/>
            <person name="McMahan C."/>
            <person name="Muszewska A."/>
            <person name="Grynberg M."/>
            <person name="Mandel M.A."/>
            <person name="Kellner E.M."/>
            <person name="Barker B.M."/>
            <person name="Galgiani J.N."/>
            <person name="Orbach M.J."/>
            <person name="Kirkland T.N."/>
            <person name="Cole G.T."/>
            <person name="Henn M.R."/>
            <person name="Birren B.W."/>
            <person name="Taylor J.W."/>
        </authorList>
    </citation>
    <scope>NUCLEOTIDE SEQUENCE [LARGE SCALE GENOMIC DNA]</scope>
    <source>
        <strain evidence="3">RS</strain>
    </source>
</reference>
<evidence type="ECO:0000256" key="1">
    <source>
        <dbReference type="SAM" id="MobiDB-lite"/>
    </source>
</evidence>
<keyword evidence="3" id="KW-1185">Reference proteome</keyword>
<accession>A0A0D8JWA8</accession>
<organism evidence="2 3">
    <name type="scientific">Coccidioides immitis (strain RS)</name>
    <name type="common">Valley fever fungus</name>
    <dbReference type="NCBI Taxonomy" id="246410"/>
    <lineage>
        <taxon>Eukaryota</taxon>
        <taxon>Fungi</taxon>
        <taxon>Dikarya</taxon>
        <taxon>Ascomycota</taxon>
        <taxon>Pezizomycotina</taxon>
        <taxon>Eurotiomycetes</taxon>
        <taxon>Eurotiomycetidae</taxon>
        <taxon>Onygenales</taxon>
        <taxon>Onygenaceae</taxon>
        <taxon>Coccidioides</taxon>
    </lineage>
</organism>
<evidence type="ECO:0000313" key="3">
    <source>
        <dbReference type="Proteomes" id="UP000001261"/>
    </source>
</evidence>
<protein>
    <submittedName>
        <fullName evidence="2">Uncharacterized protein</fullName>
    </submittedName>
</protein>
<gene>
    <name evidence="2" type="ORF">CIMG_13487</name>
</gene>